<feature type="transmembrane region" description="Helical" evidence="2">
    <location>
        <begin position="414"/>
        <end position="433"/>
    </location>
</feature>
<keyword evidence="2" id="KW-0472">Membrane</keyword>
<keyword evidence="2" id="KW-0812">Transmembrane</keyword>
<reference evidence="3 4" key="1">
    <citation type="journal article" date="2012" name="Genome Biol.">
        <title>Genome and low-iron response of an oceanic diatom adapted to chronic iron limitation.</title>
        <authorList>
            <person name="Lommer M."/>
            <person name="Specht M."/>
            <person name="Roy A.S."/>
            <person name="Kraemer L."/>
            <person name="Andreson R."/>
            <person name="Gutowska M.A."/>
            <person name="Wolf J."/>
            <person name="Bergner S.V."/>
            <person name="Schilhabel M.B."/>
            <person name="Klostermeier U.C."/>
            <person name="Beiko R.G."/>
            <person name="Rosenstiel P."/>
            <person name="Hippler M."/>
            <person name="Laroche J."/>
        </authorList>
    </citation>
    <scope>NUCLEOTIDE SEQUENCE [LARGE SCALE GENOMIC DNA]</scope>
    <source>
        <strain evidence="3 4">CCMP1005</strain>
    </source>
</reference>
<dbReference type="EMBL" id="AGNL01017698">
    <property type="protein sequence ID" value="EJK64054.1"/>
    <property type="molecule type" value="Genomic_DNA"/>
</dbReference>
<feature type="region of interest" description="Disordered" evidence="1">
    <location>
        <begin position="182"/>
        <end position="240"/>
    </location>
</feature>
<feature type="transmembrane region" description="Helical" evidence="2">
    <location>
        <begin position="321"/>
        <end position="342"/>
    </location>
</feature>
<keyword evidence="4" id="KW-1185">Reference proteome</keyword>
<feature type="transmembrane region" description="Helical" evidence="2">
    <location>
        <begin position="537"/>
        <end position="559"/>
    </location>
</feature>
<evidence type="ECO:0000313" key="3">
    <source>
        <dbReference type="EMBL" id="EJK64054.1"/>
    </source>
</evidence>
<feature type="transmembrane region" description="Helical" evidence="2">
    <location>
        <begin position="697"/>
        <end position="716"/>
    </location>
</feature>
<feature type="transmembrane region" description="Helical" evidence="2">
    <location>
        <begin position="371"/>
        <end position="393"/>
    </location>
</feature>
<dbReference type="Pfam" id="PF07690">
    <property type="entry name" value="MFS_1"/>
    <property type="match status" value="1"/>
</dbReference>
<evidence type="ECO:0000256" key="2">
    <source>
        <dbReference type="SAM" id="Phobius"/>
    </source>
</evidence>
<name>K0SGD8_THAOC</name>
<keyword evidence="2" id="KW-1133">Transmembrane helix</keyword>
<sequence>MGVLEDGGAGLIWPSRLVENLRLPVVALYRDRSDHGSRRKFEGSWRTKPPAGKGPQGPEKGDPRSGHLWLRRGLNVCNWGADVFAIRPVSRVSLWSCRLGSQGQSSLPRRRIRNVLFDSDSFIGESFCKQIMSKSDDDEIADIGGTAGTEGRNLSLGDLDLEQLAEPLLDFDVNLSVAPTSIAKGKASPPSNSKKATRGRKTITWQDDATNASKKTSLWRLSQSTSPPGRGHRQSDLADISELHSTGLKSRVGKSRMASSRSMRLASVVVFSEQDKLLHQNQDETSTLDLSKSCSESDAAAGGEGGQKLSFKDLSLRDVNLIFLMPFFFRIAVHLPFVYFVIQRESFIALEIPERNLTYVLLIPFAKTSSIVLFSVCTIAIGLFDASAAVYVYSKEVYGTDMEKMRFAMSYQSATIGVAVIFGFLVGGLMAQYFGTRGIAVFGTIIGLAELLSLASFLIAPPVDSSGIQDEDDTNITTTTISSTVGDGFGKSTTSTTASTAMGGFGKDSIVSAASDDAKKTELLDRYSNSSNIVPSVFTYIVAVIFSFESIVCGNLYSIGPLFIKEQFGIEEGIIGIIFSVGSAAGSLFTFAALSNKGREFQNKYARSPYNLYFLIILGTLSVLGLMIPNFPTQVAMIILVHIALETFLTLMTELQGSITPQHIYAVLGPVAQMSRKILNMVMALTAPMLYKIQVRLPYLFSGSLCVIYTIGFIYLTRRQQKHNAKILTDLFEQTEGVDKEEAKQLVKRYNRMTAASGECLARMAQVAVMTTKRLTKVAGIDMNAIEEDFRAEEEEEEEQ</sequence>
<feature type="region of interest" description="Disordered" evidence="1">
    <location>
        <begin position="36"/>
        <end position="65"/>
    </location>
</feature>
<feature type="non-terminal residue" evidence="3">
    <location>
        <position position="1"/>
    </location>
</feature>
<protein>
    <submittedName>
        <fullName evidence="3">Uncharacterized protein</fullName>
    </submittedName>
</protein>
<feature type="transmembrane region" description="Helical" evidence="2">
    <location>
        <begin position="610"/>
        <end position="628"/>
    </location>
</feature>
<organism evidence="3 4">
    <name type="scientific">Thalassiosira oceanica</name>
    <name type="common">Marine diatom</name>
    <dbReference type="NCBI Taxonomy" id="159749"/>
    <lineage>
        <taxon>Eukaryota</taxon>
        <taxon>Sar</taxon>
        <taxon>Stramenopiles</taxon>
        <taxon>Ochrophyta</taxon>
        <taxon>Bacillariophyta</taxon>
        <taxon>Coscinodiscophyceae</taxon>
        <taxon>Thalassiosirophycidae</taxon>
        <taxon>Thalassiosirales</taxon>
        <taxon>Thalassiosiraceae</taxon>
        <taxon>Thalassiosira</taxon>
    </lineage>
</organism>
<feature type="compositionally biased region" description="Polar residues" evidence="1">
    <location>
        <begin position="203"/>
        <end position="227"/>
    </location>
</feature>
<dbReference type="Gene3D" id="1.20.1250.20">
    <property type="entry name" value="MFS general substrate transporter like domains"/>
    <property type="match status" value="1"/>
</dbReference>
<dbReference type="SUPFAM" id="SSF103473">
    <property type="entry name" value="MFS general substrate transporter"/>
    <property type="match status" value="1"/>
</dbReference>
<dbReference type="InterPro" id="IPR036259">
    <property type="entry name" value="MFS_trans_sf"/>
</dbReference>
<feature type="compositionally biased region" description="Basic and acidic residues" evidence="1">
    <location>
        <begin position="36"/>
        <end position="45"/>
    </location>
</feature>
<feature type="transmembrane region" description="Helical" evidence="2">
    <location>
        <begin position="634"/>
        <end position="652"/>
    </location>
</feature>
<dbReference type="AlphaFoldDB" id="K0SGD8"/>
<comment type="caution">
    <text evidence="3">The sequence shown here is derived from an EMBL/GenBank/DDBJ whole genome shotgun (WGS) entry which is preliminary data.</text>
</comment>
<feature type="transmembrane region" description="Helical" evidence="2">
    <location>
        <begin position="439"/>
        <end position="460"/>
    </location>
</feature>
<dbReference type="InterPro" id="IPR011701">
    <property type="entry name" value="MFS"/>
</dbReference>
<dbReference type="Proteomes" id="UP000266841">
    <property type="component" value="Unassembled WGS sequence"/>
</dbReference>
<accession>K0SGD8</accession>
<dbReference type="Gene3D" id="1.20.1720.10">
    <property type="entry name" value="Multidrug resistance protein D"/>
    <property type="match status" value="1"/>
</dbReference>
<feature type="transmembrane region" description="Helical" evidence="2">
    <location>
        <begin position="574"/>
        <end position="594"/>
    </location>
</feature>
<gene>
    <name evidence="3" type="ORF">THAOC_15247</name>
</gene>
<dbReference type="GO" id="GO:0022857">
    <property type="term" value="F:transmembrane transporter activity"/>
    <property type="evidence" value="ECO:0007669"/>
    <property type="project" value="InterPro"/>
</dbReference>
<evidence type="ECO:0000313" key="4">
    <source>
        <dbReference type="Proteomes" id="UP000266841"/>
    </source>
</evidence>
<proteinExistence type="predicted"/>
<evidence type="ECO:0000256" key="1">
    <source>
        <dbReference type="SAM" id="MobiDB-lite"/>
    </source>
</evidence>